<comment type="caution">
    <text evidence="14">Lacks conserved residue(s) required for the propagation of feature annotation.</text>
</comment>
<keyword evidence="10 14" id="KW-0694">RNA-binding</keyword>
<evidence type="ECO:0000256" key="7">
    <source>
        <dbReference type="ARBA" id="ARBA00022603"/>
    </source>
</evidence>
<dbReference type="PROSITE" id="PS01153">
    <property type="entry name" value="NOL1_NOP2_SUN"/>
    <property type="match status" value="1"/>
</dbReference>
<dbReference type="InterPro" id="IPR004573">
    <property type="entry name" value="rRNA_ssu_MeTfrase_B"/>
</dbReference>
<dbReference type="SUPFAM" id="SSF48013">
    <property type="entry name" value="NusB-like"/>
    <property type="match status" value="1"/>
</dbReference>
<comment type="similarity">
    <text evidence="3 14">Belongs to the class I-like SAM-binding methyltransferase superfamily. RsmB/NOP family.</text>
</comment>
<evidence type="ECO:0000313" key="16">
    <source>
        <dbReference type="EMBL" id="PMP62871.1"/>
    </source>
</evidence>
<dbReference type="NCBIfam" id="TIGR00563">
    <property type="entry name" value="rsmB"/>
    <property type="match status" value="1"/>
</dbReference>
<evidence type="ECO:0000256" key="12">
    <source>
        <dbReference type="ARBA" id="ARBA00031088"/>
    </source>
</evidence>
<sequence length="460" mass="53227">MTKLPKTNPRAVALKILLRWEKGKPLLDEILSQVLTRSVLPDERDRALVGELVNGVIRHLYYLDFLIGRFSSVPLDEMDLEVKNALRLGAYQILFTKIPERAAIAETLKVLLRRGRGTWIRGFVNAVLRALAEHKNNLPEPPKEHLLLYLSVKYSFPEWLVIRWFKKWGYEDLERLLKASNERPPLVIRVNPLKVSRDNFLEFLRKEEVPEAFPCPYSPYGIILKDYRGKITELKAFHFGWFSVQDSASQLVTLLLNPKPGERILDACAGVGGKTTHIAELTEDKAKIFAFDLYDWRLEKLKENFKRLGLKEPKIFVGDVVEKLVELKPKPFDRILIDAPCTGTGVIRKHPDIKWARSEKDFEEIPERQLRLLEGVSPYLKKGGILVYATCSLEPEENEKVIAQFLERNPEFKIENPLLVLEKKCGERIKEVIEEDKYLKTYPHLHDLDGFFAVRLRKVA</sequence>
<evidence type="ECO:0000256" key="9">
    <source>
        <dbReference type="ARBA" id="ARBA00022691"/>
    </source>
</evidence>
<evidence type="ECO:0000256" key="2">
    <source>
        <dbReference type="ARBA" id="ARBA00004496"/>
    </source>
</evidence>
<evidence type="ECO:0000313" key="17">
    <source>
        <dbReference type="Proteomes" id="UP000235731"/>
    </source>
</evidence>
<evidence type="ECO:0000256" key="8">
    <source>
        <dbReference type="ARBA" id="ARBA00022679"/>
    </source>
</evidence>
<dbReference type="GO" id="GO:0005737">
    <property type="term" value="C:cytoplasm"/>
    <property type="evidence" value="ECO:0007669"/>
    <property type="project" value="UniProtKB-SubCell"/>
</dbReference>
<dbReference type="Pfam" id="PF01029">
    <property type="entry name" value="NusB"/>
    <property type="match status" value="1"/>
</dbReference>
<comment type="function">
    <text evidence="1">Specifically methylates the cytosine at position 967 (m5C967) of 16S rRNA.</text>
</comment>
<evidence type="ECO:0000256" key="11">
    <source>
        <dbReference type="ARBA" id="ARBA00030399"/>
    </source>
</evidence>
<dbReference type="GO" id="GO:0008649">
    <property type="term" value="F:rRNA methyltransferase activity"/>
    <property type="evidence" value="ECO:0007669"/>
    <property type="project" value="InterPro"/>
</dbReference>
<evidence type="ECO:0000256" key="1">
    <source>
        <dbReference type="ARBA" id="ARBA00002724"/>
    </source>
</evidence>
<dbReference type="PRINTS" id="PR02008">
    <property type="entry name" value="RCMTFAMILY"/>
</dbReference>
<dbReference type="Pfam" id="PF01189">
    <property type="entry name" value="Methyltr_RsmB-F"/>
    <property type="match status" value="1"/>
</dbReference>
<organism evidence="16 17">
    <name type="scientific">Caldimicrobium thiodismutans</name>
    <dbReference type="NCBI Taxonomy" id="1653476"/>
    <lineage>
        <taxon>Bacteria</taxon>
        <taxon>Pseudomonadati</taxon>
        <taxon>Thermodesulfobacteriota</taxon>
        <taxon>Thermodesulfobacteria</taxon>
        <taxon>Thermodesulfobacteriales</taxon>
        <taxon>Thermodesulfobacteriaceae</taxon>
        <taxon>Caldimicrobium</taxon>
    </lineage>
</organism>
<dbReference type="InterPro" id="IPR006027">
    <property type="entry name" value="NusB_RsmB_TIM44"/>
</dbReference>
<dbReference type="NCBIfam" id="NF011494">
    <property type="entry name" value="PRK14902.1"/>
    <property type="match status" value="1"/>
</dbReference>
<dbReference type="GO" id="GO:0003723">
    <property type="term" value="F:RNA binding"/>
    <property type="evidence" value="ECO:0007669"/>
    <property type="project" value="UniProtKB-UniRule"/>
</dbReference>
<dbReference type="Pfam" id="PF22458">
    <property type="entry name" value="RsmF-B_ferredox"/>
    <property type="match status" value="1"/>
</dbReference>
<evidence type="ECO:0000256" key="10">
    <source>
        <dbReference type="ARBA" id="ARBA00022884"/>
    </source>
</evidence>
<comment type="subcellular location">
    <subcellularLocation>
        <location evidence="2">Cytoplasm</location>
    </subcellularLocation>
</comment>
<keyword evidence="9 14" id="KW-0949">S-adenosyl-L-methionine</keyword>
<name>A0A2N7PJG4_9BACT</name>
<gene>
    <name evidence="16" type="ORF">C0197_03740</name>
</gene>
<feature type="active site" description="Nucleophile" evidence="14">
    <location>
        <position position="391"/>
    </location>
</feature>
<comment type="caution">
    <text evidence="16">The sequence shown here is derived from an EMBL/GenBank/DDBJ whole genome shotgun (WGS) entry which is preliminary data.</text>
</comment>
<evidence type="ECO:0000256" key="6">
    <source>
        <dbReference type="ARBA" id="ARBA00022552"/>
    </source>
</evidence>
<evidence type="ECO:0000256" key="13">
    <source>
        <dbReference type="ARBA" id="ARBA00047283"/>
    </source>
</evidence>
<feature type="binding site" evidence="14">
    <location>
        <position position="292"/>
    </location>
    <ligand>
        <name>S-adenosyl-L-methionine</name>
        <dbReference type="ChEBI" id="CHEBI:59789"/>
    </ligand>
</feature>
<dbReference type="InterPro" id="IPR054728">
    <property type="entry name" value="RsmB-like_ferredoxin"/>
</dbReference>
<dbReference type="GO" id="GO:0006355">
    <property type="term" value="P:regulation of DNA-templated transcription"/>
    <property type="evidence" value="ECO:0007669"/>
    <property type="project" value="InterPro"/>
</dbReference>
<proteinExistence type="inferred from homology"/>
<dbReference type="InterPro" id="IPR018314">
    <property type="entry name" value="RsmB/NOL1/NOP2-like_CS"/>
</dbReference>
<dbReference type="PANTHER" id="PTHR22807:SF53">
    <property type="entry name" value="RIBOSOMAL RNA SMALL SUBUNIT METHYLTRANSFERASE B-RELATED"/>
    <property type="match status" value="1"/>
</dbReference>
<accession>A0A2N7PJG4</accession>
<dbReference type="Proteomes" id="UP000235731">
    <property type="component" value="Unassembled WGS sequence"/>
</dbReference>
<evidence type="ECO:0000256" key="4">
    <source>
        <dbReference type="ARBA" id="ARBA00012140"/>
    </source>
</evidence>
<keyword evidence="7 14" id="KW-0489">Methyltransferase</keyword>
<dbReference type="PANTHER" id="PTHR22807">
    <property type="entry name" value="NOP2 YEAST -RELATED NOL1/NOP2/FMU SUN DOMAIN-CONTAINING"/>
    <property type="match status" value="1"/>
</dbReference>
<dbReference type="PROSITE" id="PS51686">
    <property type="entry name" value="SAM_MT_RSMB_NOP"/>
    <property type="match status" value="1"/>
</dbReference>
<dbReference type="InterPro" id="IPR001678">
    <property type="entry name" value="MeTrfase_RsmB-F_NOP2_dom"/>
</dbReference>
<dbReference type="InterPro" id="IPR023267">
    <property type="entry name" value="RCMT"/>
</dbReference>
<dbReference type="InterPro" id="IPR035926">
    <property type="entry name" value="NusB-like_sf"/>
</dbReference>
<keyword evidence="6" id="KW-0698">rRNA processing</keyword>
<keyword evidence="5" id="KW-0963">Cytoplasm</keyword>
<dbReference type="AlphaFoldDB" id="A0A2N7PJG4"/>
<dbReference type="InterPro" id="IPR029063">
    <property type="entry name" value="SAM-dependent_MTases_sf"/>
</dbReference>
<comment type="catalytic activity">
    <reaction evidence="13">
        <text>cytidine(967) in 16S rRNA + S-adenosyl-L-methionine = 5-methylcytidine(967) in 16S rRNA + S-adenosyl-L-homocysteine + H(+)</text>
        <dbReference type="Rhea" id="RHEA:42748"/>
        <dbReference type="Rhea" id="RHEA-COMP:10219"/>
        <dbReference type="Rhea" id="RHEA-COMP:10220"/>
        <dbReference type="ChEBI" id="CHEBI:15378"/>
        <dbReference type="ChEBI" id="CHEBI:57856"/>
        <dbReference type="ChEBI" id="CHEBI:59789"/>
        <dbReference type="ChEBI" id="CHEBI:74483"/>
        <dbReference type="ChEBI" id="CHEBI:82748"/>
        <dbReference type="EC" id="2.1.1.176"/>
    </reaction>
</comment>
<dbReference type="FunFam" id="3.40.50.150:FF:000257">
    <property type="entry name" value="16S rRNA methyltransferase"/>
    <property type="match status" value="1"/>
</dbReference>
<dbReference type="CDD" id="cd02440">
    <property type="entry name" value="AdoMet_MTases"/>
    <property type="match status" value="1"/>
</dbReference>
<reference evidence="16 17" key="1">
    <citation type="submission" date="2018-01" db="EMBL/GenBank/DDBJ databases">
        <title>Metagenomic assembled genomes from two thermal pools in the Uzon Caldera, Kamchatka, Russia.</title>
        <authorList>
            <person name="Wilkins L."/>
            <person name="Ettinger C."/>
        </authorList>
    </citation>
    <scope>NUCLEOTIDE SEQUENCE [LARGE SCALE GENOMIC DNA]</scope>
    <source>
        <strain evidence="16">ZAV-15</strain>
    </source>
</reference>
<protein>
    <recommendedName>
        <fullName evidence="4">16S rRNA (cytosine(967)-C(5))-methyltransferase</fullName>
        <ecNumber evidence="4">2.1.1.176</ecNumber>
    </recommendedName>
    <alternativeName>
        <fullName evidence="11">16S rRNA m5C967 methyltransferase</fullName>
    </alternativeName>
    <alternativeName>
        <fullName evidence="12">rRNA (cytosine-C(5)-)-methyltransferase RsmB</fullName>
    </alternativeName>
</protein>
<dbReference type="EC" id="2.1.1.176" evidence="4"/>
<feature type="binding site" evidence="14">
    <location>
        <position position="338"/>
    </location>
    <ligand>
        <name>S-adenosyl-L-methionine</name>
        <dbReference type="ChEBI" id="CHEBI:59789"/>
    </ligand>
</feature>
<dbReference type="EMBL" id="PNIE01000052">
    <property type="protein sequence ID" value="PMP62871.1"/>
    <property type="molecule type" value="Genomic_DNA"/>
</dbReference>
<dbReference type="Gene3D" id="3.30.70.1170">
    <property type="entry name" value="Sun protein, domain 3"/>
    <property type="match status" value="1"/>
</dbReference>
<feature type="domain" description="SAM-dependent MTase RsmB/NOP-type" evidence="15">
    <location>
        <begin position="176"/>
        <end position="459"/>
    </location>
</feature>
<evidence type="ECO:0000259" key="15">
    <source>
        <dbReference type="PROSITE" id="PS51686"/>
    </source>
</evidence>
<keyword evidence="8 14" id="KW-0808">Transferase</keyword>
<dbReference type="Gene3D" id="1.10.940.10">
    <property type="entry name" value="NusB-like"/>
    <property type="match status" value="1"/>
</dbReference>
<evidence type="ECO:0000256" key="3">
    <source>
        <dbReference type="ARBA" id="ARBA00007494"/>
    </source>
</evidence>
<feature type="binding site" evidence="14">
    <location>
        <position position="319"/>
    </location>
    <ligand>
        <name>S-adenosyl-L-methionine</name>
        <dbReference type="ChEBI" id="CHEBI:59789"/>
    </ligand>
</feature>
<dbReference type="SUPFAM" id="SSF53335">
    <property type="entry name" value="S-adenosyl-L-methionine-dependent methyltransferases"/>
    <property type="match status" value="1"/>
</dbReference>
<dbReference type="InterPro" id="IPR049560">
    <property type="entry name" value="MeTrfase_RsmB-F_NOP2_cat"/>
</dbReference>
<evidence type="ECO:0000256" key="5">
    <source>
        <dbReference type="ARBA" id="ARBA00022490"/>
    </source>
</evidence>
<evidence type="ECO:0000256" key="14">
    <source>
        <dbReference type="PROSITE-ProRule" id="PRU01023"/>
    </source>
</evidence>
<dbReference type="Gene3D" id="3.40.50.150">
    <property type="entry name" value="Vaccinia Virus protein VP39"/>
    <property type="match status" value="1"/>
</dbReference>